<dbReference type="Pfam" id="PF01467">
    <property type="entry name" value="CTP_transf_like"/>
    <property type="match status" value="1"/>
</dbReference>
<dbReference type="GO" id="GO:0004140">
    <property type="term" value="F:dephospho-CoA kinase activity"/>
    <property type="evidence" value="ECO:0007669"/>
    <property type="project" value="TreeGrafter"/>
</dbReference>
<dbReference type="SUPFAM" id="SSF52374">
    <property type="entry name" value="Nucleotidylyl transferase"/>
    <property type="match status" value="1"/>
</dbReference>
<dbReference type="InterPro" id="IPR014729">
    <property type="entry name" value="Rossmann-like_a/b/a_fold"/>
</dbReference>
<dbReference type="EMBL" id="KN837369">
    <property type="protein sequence ID" value="KIJ26457.1"/>
    <property type="molecule type" value="Genomic_DNA"/>
</dbReference>
<accession>A0A0C9UBK1</accession>
<dbReference type="NCBIfam" id="TIGR00125">
    <property type="entry name" value="cyt_tran_rel"/>
    <property type="match status" value="1"/>
</dbReference>
<dbReference type="Gene3D" id="3.40.50.620">
    <property type="entry name" value="HUPs"/>
    <property type="match status" value="1"/>
</dbReference>
<dbReference type="CDD" id="cd02164">
    <property type="entry name" value="PPAT_CoAS"/>
    <property type="match status" value="1"/>
</dbReference>
<dbReference type="GO" id="GO:0015937">
    <property type="term" value="P:coenzyme A biosynthetic process"/>
    <property type="evidence" value="ECO:0007669"/>
    <property type="project" value="TreeGrafter"/>
</dbReference>
<dbReference type="PANTHER" id="PTHR10695:SF46">
    <property type="entry name" value="BIFUNCTIONAL COENZYME A SYNTHASE-RELATED"/>
    <property type="match status" value="1"/>
</dbReference>
<evidence type="ECO:0000313" key="3">
    <source>
        <dbReference type="Proteomes" id="UP000054279"/>
    </source>
</evidence>
<dbReference type="Proteomes" id="UP000054279">
    <property type="component" value="Unassembled WGS sequence"/>
</dbReference>
<name>A0A0C9UBK1_SPHS4</name>
<proteinExistence type="predicted"/>
<evidence type="ECO:0000259" key="1">
    <source>
        <dbReference type="Pfam" id="PF01467"/>
    </source>
</evidence>
<dbReference type="PANTHER" id="PTHR10695">
    <property type="entry name" value="DEPHOSPHO-COA KINASE-RELATED"/>
    <property type="match status" value="1"/>
</dbReference>
<keyword evidence="3" id="KW-1185">Reference proteome</keyword>
<feature type="non-terminal residue" evidence="2">
    <location>
        <position position="1"/>
    </location>
</feature>
<dbReference type="OrthoDB" id="330671at2759"/>
<feature type="non-terminal residue" evidence="2">
    <location>
        <position position="231"/>
    </location>
</feature>
<protein>
    <submittedName>
        <fullName evidence="2">Unplaced genomic scaffold SPHSTscaffold_294, whole genome shotgun sequence</fullName>
    </submittedName>
</protein>
<evidence type="ECO:0000313" key="2">
    <source>
        <dbReference type="EMBL" id="KIJ26457.1"/>
    </source>
</evidence>
<dbReference type="AlphaFoldDB" id="A0A0C9UBK1"/>
<dbReference type="InterPro" id="IPR004821">
    <property type="entry name" value="Cyt_trans-like"/>
</dbReference>
<feature type="domain" description="Cytidyltransferase-like" evidence="1">
    <location>
        <begin position="69"/>
        <end position="127"/>
    </location>
</feature>
<dbReference type="HOGENOM" id="CLU_035272_4_1_1"/>
<organism evidence="2 3">
    <name type="scientific">Sphaerobolus stellatus (strain SS14)</name>
    <dbReference type="NCBI Taxonomy" id="990650"/>
    <lineage>
        <taxon>Eukaryota</taxon>
        <taxon>Fungi</taxon>
        <taxon>Dikarya</taxon>
        <taxon>Basidiomycota</taxon>
        <taxon>Agaricomycotina</taxon>
        <taxon>Agaricomycetes</taxon>
        <taxon>Phallomycetidae</taxon>
        <taxon>Geastrales</taxon>
        <taxon>Sphaerobolaceae</taxon>
        <taxon>Sphaerobolus</taxon>
    </lineage>
</organism>
<reference evidence="2 3" key="1">
    <citation type="submission" date="2014-06" db="EMBL/GenBank/DDBJ databases">
        <title>Evolutionary Origins and Diversification of the Mycorrhizal Mutualists.</title>
        <authorList>
            <consortium name="DOE Joint Genome Institute"/>
            <consortium name="Mycorrhizal Genomics Consortium"/>
            <person name="Kohler A."/>
            <person name="Kuo A."/>
            <person name="Nagy L.G."/>
            <person name="Floudas D."/>
            <person name="Copeland A."/>
            <person name="Barry K.W."/>
            <person name="Cichocki N."/>
            <person name="Veneault-Fourrey C."/>
            <person name="LaButti K."/>
            <person name="Lindquist E.A."/>
            <person name="Lipzen A."/>
            <person name="Lundell T."/>
            <person name="Morin E."/>
            <person name="Murat C."/>
            <person name="Riley R."/>
            <person name="Ohm R."/>
            <person name="Sun H."/>
            <person name="Tunlid A."/>
            <person name="Henrissat B."/>
            <person name="Grigoriev I.V."/>
            <person name="Hibbett D.S."/>
            <person name="Martin F."/>
        </authorList>
    </citation>
    <scope>NUCLEOTIDE SEQUENCE [LARGE SCALE GENOMIC DNA]</scope>
    <source>
        <strain evidence="2 3">SS14</strain>
    </source>
</reference>
<sequence>ILRGMHTSMNDVFSLDDTWDKVFYSGRSGLPTDVWRQIPAIELPDISDTPYLTTIPVTSSSSIFPVVALGGTFDHLHPGHKILLSMSAWITEKKIIVGVTDDALLTKKAYKEHLEPLPVRMDAVRDFLRLFKPGLIYDIVPISDVYGPTGWDPDIQGLVVSKETLPGAASIAAVRAEKSFPPLQTFVIDVISAVSADLGTDDPDILKHAKTSSTFIREWIHKRSQGPGSST</sequence>
<gene>
    <name evidence="2" type="ORF">M422DRAFT_38236</name>
</gene>